<evidence type="ECO:0000313" key="1">
    <source>
        <dbReference type="EMBL" id="MBE1593997.1"/>
    </source>
</evidence>
<protein>
    <submittedName>
        <fullName evidence="1">Uncharacterized protein</fullName>
    </submittedName>
</protein>
<organism evidence="1 2">
    <name type="scientific">Streptomyces stelliscabiei</name>
    <dbReference type="NCBI Taxonomy" id="146820"/>
    <lineage>
        <taxon>Bacteria</taxon>
        <taxon>Bacillati</taxon>
        <taxon>Actinomycetota</taxon>
        <taxon>Actinomycetes</taxon>
        <taxon>Kitasatosporales</taxon>
        <taxon>Streptomycetaceae</taxon>
        <taxon>Streptomyces</taxon>
    </lineage>
</organism>
<evidence type="ECO:0000313" key="2">
    <source>
        <dbReference type="Proteomes" id="UP000629287"/>
    </source>
</evidence>
<dbReference type="Proteomes" id="UP000629287">
    <property type="component" value="Unassembled WGS sequence"/>
</dbReference>
<gene>
    <name evidence="1" type="ORF">H4687_000126</name>
</gene>
<accession>A0A8I0NYH6</accession>
<dbReference type="EMBL" id="JADBGF010000001">
    <property type="protein sequence ID" value="MBE1593997.1"/>
    <property type="molecule type" value="Genomic_DNA"/>
</dbReference>
<keyword evidence="2" id="KW-1185">Reference proteome</keyword>
<dbReference type="RefSeq" id="WP_046919377.1">
    <property type="nucleotide sequence ID" value="NZ_JADBGF010000001.1"/>
</dbReference>
<name>A0A8I0NYH6_9ACTN</name>
<dbReference type="GeneID" id="86824821"/>
<sequence>MRGLPDQQLTAGISRYSGVEAATAQVVYDTIGNGAIVLDAAGAAVTGFDAVRPAVDRADDAPGRLQPTPGTAAL</sequence>
<reference evidence="1 2" key="1">
    <citation type="submission" date="2020-10" db="EMBL/GenBank/DDBJ databases">
        <title>Sequencing the genomes of 1000 actinobacteria strains.</title>
        <authorList>
            <person name="Klenk H.-P."/>
        </authorList>
    </citation>
    <scope>NUCLEOTIDE SEQUENCE [LARGE SCALE GENOMIC DNA]</scope>
    <source>
        <strain evidence="1 2">DSM 41803</strain>
    </source>
</reference>
<comment type="caution">
    <text evidence="1">The sequence shown here is derived from an EMBL/GenBank/DDBJ whole genome shotgun (WGS) entry which is preliminary data.</text>
</comment>
<dbReference type="AlphaFoldDB" id="A0A8I0NYH6"/>
<proteinExistence type="predicted"/>